<dbReference type="RefSeq" id="WP_119478934.1">
    <property type="nucleotide sequence ID" value="NZ_QXML01000009.1"/>
</dbReference>
<keyword evidence="5" id="KW-1185">Reference proteome</keyword>
<dbReference type="Pfam" id="PF01168">
    <property type="entry name" value="Ala_racemase_N"/>
    <property type="match status" value="1"/>
</dbReference>
<dbReference type="SMART" id="SM01119">
    <property type="entry name" value="D-ser_dehydrat"/>
    <property type="match status" value="1"/>
</dbReference>
<dbReference type="GO" id="GO:0008721">
    <property type="term" value="F:D-serine ammonia-lyase activity"/>
    <property type="evidence" value="ECO:0007669"/>
    <property type="project" value="TreeGrafter"/>
</dbReference>
<comment type="caution">
    <text evidence="4">The sequence shown here is derived from an EMBL/GenBank/DDBJ whole genome shotgun (WGS) entry which is preliminary data.</text>
</comment>
<dbReference type="GO" id="GO:0036088">
    <property type="term" value="P:D-serine catabolic process"/>
    <property type="evidence" value="ECO:0007669"/>
    <property type="project" value="TreeGrafter"/>
</dbReference>
<evidence type="ECO:0000313" key="5">
    <source>
        <dbReference type="Proteomes" id="UP000283522"/>
    </source>
</evidence>
<sequence>MNRKVTGSPTLLLDVEKCKRNINLMASKAKRHGLIFRPHFKTHQSLEIGQWFKAEGVSKITVSSLVMAEYFASEWDDITVAFPVNILEIDRINSLANRITLNLLVENTESVTFLAKHLHFRVNLFLKIDVGYHRTGIDPGNLDLIEEILQLIESSPFLRFSGFLAHAGHTYRFRNAIGIEMIHRLSLAMMRQLKEYFSSRFPGLIISLGDTPSCSLAENFTDLDEIRPGNFVFYDLTQHAMGSNSVSTIAVAMECPIVSIHKDRGELIIYGGGVHFSKDRLDFENGFHFGRVVEKKPQGWGDPISGMYVTALSQEHGKVAVPSELIGQFKIGDTLLILPVHSCMTANAMKGYLTLEGKWIKRCY</sequence>
<dbReference type="EMBL" id="QXML01000009">
    <property type="protein sequence ID" value="RIW13348.1"/>
    <property type="molecule type" value="Genomic_DNA"/>
</dbReference>
<evidence type="ECO:0000259" key="3">
    <source>
        <dbReference type="SMART" id="SM01119"/>
    </source>
</evidence>
<dbReference type="InterPro" id="IPR051466">
    <property type="entry name" value="D-amino_acid_metab_enzyme"/>
</dbReference>
<dbReference type="AlphaFoldDB" id="A0A418PNE2"/>
<comment type="similarity">
    <text evidence="1">Belongs to the DSD1 family.</text>
</comment>
<dbReference type="PANTHER" id="PTHR28004">
    <property type="entry name" value="ZGC:162816-RELATED"/>
    <property type="match status" value="1"/>
</dbReference>
<evidence type="ECO:0000256" key="1">
    <source>
        <dbReference type="ARBA" id="ARBA00005323"/>
    </source>
</evidence>
<evidence type="ECO:0000256" key="2">
    <source>
        <dbReference type="ARBA" id="ARBA00023239"/>
    </source>
</evidence>
<dbReference type="Gene3D" id="2.40.37.20">
    <property type="entry name" value="D-serine dehydratase-like domain"/>
    <property type="match status" value="1"/>
</dbReference>
<dbReference type="SUPFAM" id="SSF51419">
    <property type="entry name" value="PLP-binding barrel"/>
    <property type="match status" value="1"/>
</dbReference>
<dbReference type="InterPro" id="IPR026956">
    <property type="entry name" value="D-ser_dehydrat-like_dom"/>
</dbReference>
<dbReference type="PANTHER" id="PTHR28004:SF2">
    <property type="entry name" value="D-SERINE DEHYDRATASE"/>
    <property type="match status" value="1"/>
</dbReference>
<keyword evidence="2" id="KW-0456">Lyase</keyword>
<dbReference type="InterPro" id="IPR042208">
    <property type="entry name" value="D-ser_dehydrat-like_sf"/>
</dbReference>
<protein>
    <submittedName>
        <fullName evidence="4">Alanine racemase</fullName>
    </submittedName>
</protein>
<dbReference type="InterPro" id="IPR029066">
    <property type="entry name" value="PLP-binding_barrel"/>
</dbReference>
<dbReference type="Pfam" id="PF14031">
    <property type="entry name" value="D-ser_dehydrat"/>
    <property type="match status" value="1"/>
</dbReference>
<name>A0A418PNE2_9BACT</name>
<accession>A0A418PNE2</accession>
<dbReference type="Gene3D" id="3.20.20.10">
    <property type="entry name" value="Alanine racemase"/>
    <property type="match status" value="1"/>
</dbReference>
<dbReference type="Proteomes" id="UP000283522">
    <property type="component" value="Unassembled WGS sequence"/>
</dbReference>
<organism evidence="4 5">
    <name type="scientific">Algoriphagus lacus</name>
    <dbReference type="NCBI Taxonomy" id="2056311"/>
    <lineage>
        <taxon>Bacteria</taxon>
        <taxon>Pseudomonadati</taxon>
        <taxon>Bacteroidota</taxon>
        <taxon>Cytophagia</taxon>
        <taxon>Cytophagales</taxon>
        <taxon>Cyclobacteriaceae</taxon>
        <taxon>Algoriphagus</taxon>
    </lineage>
</organism>
<feature type="domain" description="D-serine dehydratase-like" evidence="3">
    <location>
        <begin position="250"/>
        <end position="356"/>
    </location>
</feature>
<dbReference type="OrthoDB" id="9788869at2"/>
<proteinExistence type="inferred from homology"/>
<dbReference type="InterPro" id="IPR001608">
    <property type="entry name" value="Ala_racemase_N"/>
</dbReference>
<gene>
    <name evidence="4" type="ORF">D0X99_16355</name>
</gene>
<reference evidence="4 5" key="1">
    <citation type="submission" date="2018-09" db="EMBL/GenBank/DDBJ databases">
        <authorList>
            <person name="Wang X."/>
            <person name="Du Z."/>
        </authorList>
    </citation>
    <scope>NUCLEOTIDE SEQUENCE [LARGE SCALE GENOMIC DNA]</scope>
    <source>
        <strain evidence="4 5">N3</strain>
    </source>
</reference>
<evidence type="ECO:0000313" key="4">
    <source>
        <dbReference type="EMBL" id="RIW13348.1"/>
    </source>
</evidence>